<keyword evidence="1" id="KW-1133">Transmembrane helix</keyword>
<name>A0ABU2G0B0_9EURY</name>
<evidence type="ECO:0000313" key="3">
    <source>
        <dbReference type="Proteomes" id="UP001254813"/>
    </source>
</evidence>
<keyword evidence="3" id="KW-1185">Reference proteome</keyword>
<dbReference type="EMBL" id="JAMQOQ010000001">
    <property type="protein sequence ID" value="MDS0293679.1"/>
    <property type="molecule type" value="Genomic_DNA"/>
</dbReference>
<protein>
    <submittedName>
        <fullName evidence="2">Uncharacterized protein</fullName>
    </submittedName>
</protein>
<sequence length="106" mass="11133">MGTYLLRRFYGGVVDGVLTATDAAVPAGDRAALALALEEAAETATRGAQREFLAALSPAQRELLTSVFDVAVVQAQRETLLLLTLFVLVVLLVSTLLPNDGSDADS</sequence>
<keyword evidence="1" id="KW-0472">Membrane</keyword>
<gene>
    <name evidence="2" type="ORF">NDI79_05765</name>
</gene>
<dbReference type="Proteomes" id="UP001254813">
    <property type="component" value="Unassembled WGS sequence"/>
</dbReference>
<evidence type="ECO:0000313" key="2">
    <source>
        <dbReference type="EMBL" id="MDS0293679.1"/>
    </source>
</evidence>
<comment type="caution">
    <text evidence="2">The sequence shown here is derived from an EMBL/GenBank/DDBJ whole genome shotgun (WGS) entry which is preliminary data.</text>
</comment>
<reference evidence="2 3" key="1">
    <citation type="submission" date="2022-06" db="EMBL/GenBank/DDBJ databases">
        <title>Halogeometricum sp. a new haloarchaeum isolate from saline soil.</title>
        <authorList>
            <person name="Strakova D."/>
            <person name="Galisteo C."/>
            <person name="Sanchez-Porro C."/>
            <person name="Ventosa A."/>
        </authorList>
    </citation>
    <scope>NUCLEOTIDE SEQUENCE [LARGE SCALE GENOMIC DNA]</scope>
    <source>
        <strain evidence="3">S3BR25-2</strain>
    </source>
</reference>
<feature type="transmembrane region" description="Helical" evidence="1">
    <location>
        <begin position="80"/>
        <end position="97"/>
    </location>
</feature>
<organism evidence="2 3">
    <name type="scientific">Halogeometricum luteum</name>
    <dbReference type="NCBI Taxonomy" id="2950537"/>
    <lineage>
        <taxon>Archaea</taxon>
        <taxon>Methanobacteriati</taxon>
        <taxon>Methanobacteriota</taxon>
        <taxon>Stenosarchaea group</taxon>
        <taxon>Halobacteria</taxon>
        <taxon>Halobacteriales</taxon>
        <taxon>Haloferacaceae</taxon>
        <taxon>Halogeometricum</taxon>
    </lineage>
</organism>
<proteinExistence type="predicted"/>
<accession>A0ABU2G0B0</accession>
<keyword evidence="1" id="KW-0812">Transmembrane</keyword>
<evidence type="ECO:0000256" key="1">
    <source>
        <dbReference type="SAM" id="Phobius"/>
    </source>
</evidence>
<dbReference type="RefSeq" id="WP_310927489.1">
    <property type="nucleotide sequence ID" value="NZ_JAMQOQ010000001.1"/>
</dbReference>